<keyword evidence="4" id="KW-1015">Disulfide bond</keyword>
<dbReference type="SUPFAM" id="SSF54403">
    <property type="entry name" value="Cystatin/monellin"/>
    <property type="match status" value="1"/>
</dbReference>
<dbReference type="InterPro" id="IPR046350">
    <property type="entry name" value="Cystatin_sf"/>
</dbReference>
<dbReference type="PANTHER" id="PTHR10206">
    <property type="entry name" value="CATHELICIDIN"/>
    <property type="match status" value="1"/>
</dbReference>
<organism evidence="6 7">
    <name type="scientific">Ornithorhynchus anatinus</name>
    <name type="common">Duckbill platypus</name>
    <dbReference type="NCBI Taxonomy" id="9258"/>
    <lineage>
        <taxon>Eukaryota</taxon>
        <taxon>Metazoa</taxon>
        <taxon>Chordata</taxon>
        <taxon>Craniata</taxon>
        <taxon>Vertebrata</taxon>
        <taxon>Euteleostomi</taxon>
        <taxon>Mammalia</taxon>
        <taxon>Monotremata</taxon>
        <taxon>Ornithorhynchidae</taxon>
        <taxon>Ornithorhynchus</taxon>
    </lineage>
</organism>
<dbReference type="InParanoid" id="A0A6I8PM85"/>
<dbReference type="GO" id="GO:0050829">
    <property type="term" value="P:defense response to Gram-negative bacterium"/>
    <property type="evidence" value="ECO:0000318"/>
    <property type="project" value="GO_Central"/>
</dbReference>
<evidence type="ECO:0000256" key="4">
    <source>
        <dbReference type="ARBA" id="ARBA00023157"/>
    </source>
</evidence>
<evidence type="ECO:0000256" key="3">
    <source>
        <dbReference type="ARBA" id="ARBA00022525"/>
    </source>
</evidence>
<dbReference type="AlphaFoldDB" id="A0A6I8PM85"/>
<reference evidence="6" key="1">
    <citation type="submission" date="2025-08" db="UniProtKB">
        <authorList>
            <consortium name="Ensembl"/>
        </authorList>
    </citation>
    <scope>IDENTIFICATION</scope>
    <source>
        <strain evidence="6">Glennie</strain>
    </source>
</reference>
<dbReference type="FunCoup" id="A0A6I8PM85">
    <property type="interactions" value="196"/>
</dbReference>
<keyword evidence="7" id="KW-1185">Reference proteome</keyword>
<evidence type="ECO:0000313" key="6">
    <source>
        <dbReference type="Ensembl" id="ENSOANP00000052815.1"/>
    </source>
</evidence>
<evidence type="ECO:0000256" key="2">
    <source>
        <dbReference type="ARBA" id="ARBA00005320"/>
    </source>
</evidence>
<comment type="similarity">
    <text evidence="2">Belongs to the cathelicidin family.</text>
</comment>
<dbReference type="GO" id="GO:0001530">
    <property type="term" value="F:lipopolysaccharide binding"/>
    <property type="evidence" value="ECO:0000318"/>
    <property type="project" value="GO_Central"/>
</dbReference>
<feature type="signal peptide" evidence="5">
    <location>
        <begin position="1"/>
        <end position="29"/>
    </location>
</feature>
<evidence type="ECO:0000313" key="7">
    <source>
        <dbReference type="Proteomes" id="UP000002279"/>
    </source>
</evidence>
<evidence type="ECO:0000256" key="1">
    <source>
        <dbReference type="ARBA" id="ARBA00004613"/>
    </source>
</evidence>
<dbReference type="InterPro" id="IPR001894">
    <property type="entry name" value="Cathelicidin-like"/>
</dbReference>
<dbReference type="Gene3D" id="3.10.450.10">
    <property type="match status" value="1"/>
</dbReference>
<proteinExistence type="inferred from homology"/>
<evidence type="ECO:0000256" key="5">
    <source>
        <dbReference type="SAM" id="SignalP"/>
    </source>
</evidence>
<dbReference type="OMA" id="TIMETEC"/>
<dbReference type="PANTHER" id="PTHR10206:SF0">
    <property type="entry name" value="CATHELICIDIN B1-RELATED"/>
    <property type="match status" value="1"/>
</dbReference>
<dbReference type="Ensembl" id="ENSOANT00000066687.1">
    <property type="protein sequence ID" value="ENSOANP00000052815.1"/>
    <property type="gene ID" value="ENSOANG00000046196.1"/>
</dbReference>
<name>A0A6I8PM85_ORNAN</name>
<dbReference type="GO" id="GO:0005615">
    <property type="term" value="C:extracellular space"/>
    <property type="evidence" value="ECO:0000318"/>
    <property type="project" value="GO_Central"/>
</dbReference>
<dbReference type="GO" id="GO:0050830">
    <property type="term" value="P:defense response to Gram-positive bacterium"/>
    <property type="evidence" value="ECO:0000318"/>
    <property type="project" value="GO_Central"/>
</dbReference>
<protein>
    <submittedName>
        <fullName evidence="6">Uncharacterized protein</fullName>
    </submittedName>
</protein>
<feature type="chain" id="PRO_5026093185" evidence="5">
    <location>
        <begin position="30"/>
        <end position="182"/>
    </location>
</feature>
<dbReference type="GO" id="GO:0061844">
    <property type="term" value="P:antimicrobial humoral immune response mediated by antimicrobial peptide"/>
    <property type="evidence" value="ECO:0000318"/>
    <property type="project" value="GO_Central"/>
</dbReference>
<keyword evidence="3" id="KW-0964">Secreted</keyword>
<dbReference type="Proteomes" id="UP000002279">
    <property type="component" value="Unplaced"/>
</dbReference>
<dbReference type="GO" id="GO:0045087">
    <property type="term" value="P:innate immune response"/>
    <property type="evidence" value="ECO:0000318"/>
    <property type="project" value="GO_Central"/>
</dbReference>
<dbReference type="Pfam" id="PF00666">
    <property type="entry name" value="Cathelicidins"/>
    <property type="match status" value="1"/>
</dbReference>
<accession>A0A6I8PM85</accession>
<dbReference type="FunFam" id="3.10.450.10:FF:000003">
    <property type="entry name" value="Cathelicidin antimicrobial peptide"/>
    <property type="match status" value="1"/>
</dbReference>
<sequence length="182" mass="18865">LRSQRRGRMQGGWTVLLLGLAGAMPRATAQTQGLSHAEALAIAVDNYNQDSAEENVFRLLSAEPRPEWDADLGTPQVLNFTIQETVCPKAESPTPERCDFKADGLVKDCLGSISTGGGPPAVVVTCEPKDGVSFSLGNPGSRPPPFPGPTPAAMTAGLPGYPGVYAWSLQGKAASLPPPGAG</sequence>
<keyword evidence="5" id="KW-0732">Signal</keyword>
<dbReference type="GeneTree" id="ENSGT00390000000410"/>
<dbReference type="Bgee" id="ENSOANG00000046196">
    <property type="expression patterns" value="Expressed in ovary and 3 other cell types or tissues"/>
</dbReference>
<reference evidence="6" key="2">
    <citation type="submission" date="2025-09" db="UniProtKB">
        <authorList>
            <consortium name="Ensembl"/>
        </authorList>
    </citation>
    <scope>IDENTIFICATION</scope>
    <source>
        <strain evidence="6">Glennie</strain>
    </source>
</reference>
<comment type="subcellular location">
    <subcellularLocation>
        <location evidence="1">Secreted</location>
    </subcellularLocation>
</comment>